<dbReference type="SUPFAM" id="SSF56672">
    <property type="entry name" value="DNA/RNA polymerases"/>
    <property type="match status" value="1"/>
</dbReference>
<protein>
    <submittedName>
        <fullName evidence="1">Integrase_H2C2 domain-containing protein</fullName>
    </submittedName>
</protein>
<dbReference type="OrthoDB" id="6434680at2759"/>
<evidence type="ECO:0000313" key="2">
    <source>
        <dbReference type="Proteomes" id="UP000887116"/>
    </source>
</evidence>
<keyword evidence="2" id="KW-1185">Reference proteome</keyword>
<reference evidence="1" key="1">
    <citation type="submission" date="2020-07" db="EMBL/GenBank/DDBJ databases">
        <title>Multicomponent nature underlies the extraordinary mechanical properties of spider dragline silk.</title>
        <authorList>
            <person name="Kono N."/>
            <person name="Nakamura H."/>
            <person name="Mori M."/>
            <person name="Yoshida Y."/>
            <person name="Ohtoshi R."/>
            <person name="Malay A.D."/>
            <person name="Moran D.A.P."/>
            <person name="Tomita M."/>
            <person name="Numata K."/>
            <person name="Arakawa K."/>
        </authorList>
    </citation>
    <scope>NUCLEOTIDE SEQUENCE</scope>
</reference>
<dbReference type="InterPro" id="IPR043502">
    <property type="entry name" value="DNA/RNA_pol_sf"/>
</dbReference>
<sequence>MDKERGPNLDLSTPNVETFRYTRVTFGVKCSPFLLVAVIRLHVEKYVNKYKRECELLNELYVDDLINSTSDTTEALQLSEDMIHILSEAATSSTTSHEAWKHEKCLICRRFKVMRRFPDNCGDLERLLRSTRDEIYGKVRSATIKTSTGIIKRPVQLLYNLEIVSNE</sequence>
<accession>A0A8X6G1X7</accession>
<dbReference type="EMBL" id="BMAO01034074">
    <property type="protein sequence ID" value="GFQ93848.1"/>
    <property type="molecule type" value="Genomic_DNA"/>
</dbReference>
<dbReference type="AlphaFoldDB" id="A0A8X6G1X7"/>
<organism evidence="1 2">
    <name type="scientific">Trichonephila clavata</name>
    <name type="common">Joro spider</name>
    <name type="synonym">Nephila clavata</name>
    <dbReference type="NCBI Taxonomy" id="2740835"/>
    <lineage>
        <taxon>Eukaryota</taxon>
        <taxon>Metazoa</taxon>
        <taxon>Ecdysozoa</taxon>
        <taxon>Arthropoda</taxon>
        <taxon>Chelicerata</taxon>
        <taxon>Arachnida</taxon>
        <taxon>Araneae</taxon>
        <taxon>Araneomorphae</taxon>
        <taxon>Entelegynae</taxon>
        <taxon>Araneoidea</taxon>
        <taxon>Nephilidae</taxon>
        <taxon>Trichonephila</taxon>
    </lineage>
</organism>
<name>A0A8X6G1X7_TRICU</name>
<dbReference type="Proteomes" id="UP000887116">
    <property type="component" value="Unassembled WGS sequence"/>
</dbReference>
<dbReference type="GO" id="GO:0071897">
    <property type="term" value="P:DNA biosynthetic process"/>
    <property type="evidence" value="ECO:0007669"/>
    <property type="project" value="UniProtKB-ARBA"/>
</dbReference>
<comment type="caution">
    <text evidence="1">The sequence shown here is derived from an EMBL/GenBank/DDBJ whole genome shotgun (WGS) entry which is preliminary data.</text>
</comment>
<proteinExistence type="predicted"/>
<evidence type="ECO:0000313" key="1">
    <source>
        <dbReference type="EMBL" id="GFQ93848.1"/>
    </source>
</evidence>
<gene>
    <name evidence="1" type="primary">AVEN_6870_1</name>
    <name evidence="1" type="ORF">TNCT_49991</name>
</gene>